<protein>
    <recommendedName>
        <fullName evidence="1">Reverse transcriptase Ty1/copia-type domain-containing protein</fullName>
    </recommendedName>
</protein>
<dbReference type="Pfam" id="PF07727">
    <property type="entry name" value="RVT_2"/>
    <property type="match status" value="1"/>
</dbReference>
<keyword evidence="3" id="KW-1185">Reference proteome</keyword>
<gene>
    <name evidence="2" type="ORF">KK1_017348</name>
</gene>
<evidence type="ECO:0000259" key="1">
    <source>
        <dbReference type="Pfam" id="PF07727"/>
    </source>
</evidence>
<accession>A0A151T6Y8</accession>
<dbReference type="Proteomes" id="UP000075243">
    <property type="component" value="Chromosome 8"/>
</dbReference>
<evidence type="ECO:0000313" key="2">
    <source>
        <dbReference type="EMBL" id="KYP62797.1"/>
    </source>
</evidence>
<feature type="domain" description="Reverse transcriptase Ty1/copia-type" evidence="1">
    <location>
        <begin position="1"/>
        <end position="104"/>
    </location>
</feature>
<name>A0A151T6Y8_CAJCA</name>
<sequence>MTHGFNHSSADHSLFMKFTNSACTTLLVYVDDIVHAGNDLTGIQHITTLLNQTFIIKDLGDLTYFLGLEVARNSTSIHLCQRKYTLDILSDTGLLACCPSSTPMDYKASLTSNTGTPLTDPFAYHQLIGRLIYLTNTRLDITQYNT</sequence>
<dbReference type="AlphaFoldDB" id="A0A151T6Y8"/>
<reference evidence="2 3" key="1">
    <citation type="journal article" date="2012" name="Nat. Biotechnol.">
        <title>Draft genome sequence of pigeonpea (Cajanus cajan), an orphan legume crop of resource-poor farmers.</title>
        <authorList>
            <person name="Varshney R.K."/>
            <person name="Chen W."/>
            <person name="Li Y."/>
            <person name="Bharti A.K."/>
            <person name="Saxena R.K."/>
            <person name="Schlueter J.A."/>
            <person name="Donoghue M.T."/>
            <person name="Azam S."/>
            <person name="Fan G."/>
            <person name="Whaley A.M."/>
            <person name="Farmer A.D."/>
            <person name="Sheridan J."/>
            <person name="Iwata A."/>
            <person name="Tuteja R."/>
            <person name="Penmetsa R.V."/>
            <person name="Wu W."/>
            <person name="Upadhyaya H.D."/>
            <person name="Yang S.P."/>
            <person name="Shah T."/>
            <person name="Saxena K.B."/>
            <person name="Michael T."/>
            <person name="McCombie W.R."/>
            <person name="Yang B."/>
            <person name="Zhang G."/>
            <person name="Yang H."/>
            <person name="Wang J."/>
            <person name="Spillane C."/>
            <person name="Cook D.R."/>
            <person name="May G.D."/>
            <person name="Xu X."/>
            <person name="Jackson S.A."/>
        </authorList>
    </citation>
    <scope>NUCLEOTIDE SEQUENCE [LARGE SCALE GENOMIC DNA]</scope>
    <source>
        <strain evidence="3">cv. Asha</strain>
    </source>
</reference>
<dbReference type="InterPro" id="IPR013103">
    <property type="entry name" value="RVT_2"/>
</dbReference>
<proteinExistence type="predicted"/>
<dbReference type="EMBL" id="CM003610">
    <property type="protein sequence ID" value="KYP62797.1"/>
    <property type="molecule type" value="Genomic_DNA"/>
</dbReference>
<dbReference type="Gramene" id="C.cajan_16850.t">
    <property type="protein sequence ID" value="C.cajan_16850.t.cds1"/>
    <property type="gene ID" value="C.cajan_16850"/>
</dbReference>
<evidence type="ECO:0000313" key="3">
    <source>
        <dbReference type="Proteomes" id="UP000075243"/>
    </source>
</evidence>
<organism evidence="2 3">
    <name type="scientific">Cajanus cajan</name>
    <name type="common">Pigeon pea</name>
    <name type="synonym">Cajanus indicus</name>
    <dbReference type="NCBI Taxonomy" id="3821"/>
    <lineage>
        <taxon>Eukaryota</taxon>
        <taxon>Viridiplantae</taxon>
        <taxon>Streptophyta</taxon>
        <taxon>Embryophyta</taxon>
        <taxon>Tracheophyta</taxon>
        <taxon>Spermatophyta</taxon>
        <taxon>Magnoliopsida</taxon>
        <taxon>eudicotyledons</taxon>
        <taxon>Gunneridae</taxon>
        <taxon>Pentapetalae</taxon>
        <taxon>rosids</taxon>
        <taxon>fabids</taxon>
        <taxon>Fabales</taxon>
        <taxon>Fabaceae</taxon>
        <taxon>Papilionoideae</taxon>
        <taxon>50 kb inversion clade</taxon>
        <taxon>NPAAA clade</taxon>
        <taxon>indigoferoid/millettioid clade</taxon>
        <taxon>Phaseoleae</taxon>
        <taxon>Cajanus</taxon>
    </lineage>
</organism>